<dbReference type="InterPro" id="IPR019734">
    <property type="entry name" value="TPR_rpt"/>
</dbReference>
<name>A0ABV0FZL8_9BURK</name>
<dbReference type="EMBL" id="JBDPZD010000001">
    <property type="protein sequence ID" value="MEO3690506.1"/>
    <property type="molecule type" value="Genomic_DNA"/>
</dbReference>
<reference evidence="1 2" key="1">
    <citation type="submission" date="2024-05" db="EMBL/GenBank/DDBJ databases">
        <title>Roseateles sp. DJS-2-20 16S ribosomal RNA gene Genome sequencing and assembly.</title>
        <authorList>
            <person name="Woo H."/>
        </authorList>
    </citation>
    <scope>NUCLEOTIDE SEQUENCE [LARGE SCALE GENOMIC DNA]</scope>
    <source>
        <strain evidence="1 2">DJS-2-20</strain>
    </source>
</reference>
<proteinExistence type="predicted"/>
<dbReference type="InterPro" id="IPR011990">
    <property type="entry name" value="TPR-like_helical_dom_sf"/>
</dbReference>
<dbReference type="RefSeq" id="WP_347703334.1">
    <property type="nucleotide sequence ID" value="NZ_JBDPZD010000001.1"/>
</dbReference>
<dbReference type="SUPFAM" id="SSF48452">
    <property type="entry name" value="TPR-like"/>
    <property type="match status" value="1"/>
</dbReference>
<dbReference type="Gene3D" id="1.25.40.10">
    <property type="entry name" value="Tetratricopeptide repeat domain"/>
    <property type="match status" value="1"/>
</dbReference>
<keyword evidence="2" id="KW-1185">Reference proteome</keyword>
<evidence type="ECO:0000313" key="2">
    <source>
        <dbReference type="Proteomes" id="UP001495147"/>
    </source>
</evidence>
<dbReference type="SMART" id="SM00028">
    <property type="entry name" value="TPR"/>
    <property type="match status" value="2"/>
</dbReference>
<evidence type="ECO:0000313" key="1">
    <source>
        <dbReference type="EMBL" id="MEO3690506.1"/>
    </source>
</evidence>
<dbReference type="Proteomes" id="UP001495147">
    <property type="component" value="Unassembled WGS sequence"/>
</dbReference>
<protein>
    <submittedName>
        <fullName evidence="1">Tetratricopeptide repeat protein</fullName>
    </submittedName>
</protein>
<comment type="caution">
    <text evidence="1">The sequence shown here is derived from an EMBL/GenBank/DDBJ whole genome shotgun (WGS) entry which is preliminary data.</text>
</comment>
<organism evidence="1 2">
    <name type="scientific">Roseateles paludis</name>
    <dbReference type="NCBI Taxonomy" id="3145238"/>
    <lineage>
        <taxon>Bacteria</taxon>
        <taxon>Pseudomonadati</taxon>
        <taxon>Pseudomonadota</taxon>
        <taxon>Betaproteobacteria</taxon>
        <taxon>Burkholderiales</taxon>
        <taxon>Sphaerotilaceae</taxon>
        <taxon>Roseateles</taxon>
    </lineage>
</organism>
<sequence>MPSDNPDPTNLVDALLDEAQALDDLELAMPLYERALALDPDRAATHYNIGLVHKYRGAWAESLLHCKRASDLRPDDEATNWNMAIAATALRDWATAREAWRRVGIDIEPGNGPIADNFGITPVRLNPDGDAEVVWGRRIDPVRVVIENIPSGESGFRAGDIVLHDGAPVGQRQSNGRMYSVFNVLELFEASANSTFEAEVHALNEDDLQALTSALEAAEVDHEVWTTNMRILCKQCSEGTPHEHTEEQRKAAWPDSHLIGVSARSPDTARGVLERWSTGTVSAPGKPHEAASADRLVRFECVLAGSSVH</sequence>
<gene>
    <name evidence="1" type="ORF">ABDJ85_03440</name>
</gene>
<accession>A0ABV0FZL8</accession>